<dbReference type="PROSITE" id="PS50222">
    <property type="entry name" value="EF_HAND_2"/>
    <property type="match status" value="1"/>
</dbReference>
<evidence type="ECO:0000256" key="1">
    <source>
        <dbReference type="ARBA" id="ARBA00022837"/>
    </source>
</evidence>
<reference evidence="3" key="1">
    <citation type="journal article" date="2023" name="G3 (Bethesda)">
        <title>Whole genome assemblies of Zophobas morio and Tenebrio molitor.</title>
        <authorList>
            <person name="Kaur S."/>
            <person name="Stinson S.A."/>
            <person name="diCenzo G.C."/>
        </authorList>
    </citation>
    <scope>NUCLEOTIDE SEQUENCE</scope>
    <source>
        <strain evidence="3">QUZm001</strain>
    </source>
</reference>
<name>A0AA38MQ26_9CUCU</name>
<dbReference type="InterPro" id="IPR018247">
    <property type="entry name" value="EF_Hand_1_Ca_BS"/>
</dbReference>
<dbReference type="InterPro" id="IPR002048">
    <property type="entry name" value="EF_hand_dom"/>
</dbReference>
<dbReference type="PROSITE" id="PS00018">
    <property type="entry name" value="EF_HAND_1"/>
    <property type="match status" value="1"/>
</dbReference>
<evidence type="ECO:0000259" key="2">
    <source>
        <dbReference type="PROSITE" id="PS50222"/>
    </source>
</evidence>
<evidence type="ECO:0000313" key="3">
    <source>
        <dbReference type="EMBL" id="KAJ3663699.1"/>
    </source>
</evidence>
<dbReference type="InterPro" id="IPR011992">
    <property type="entry name" value="EF-hand-dom_pair"/>
</dbReference>
<feature type="domain" description="EF-hand" evidence="2">
    <location>
        <begin position="25"/>
        <end position="60"/>
    </location>
</feature>
<dbReference type="SUPFAM" id="SSF47473">
    <property type="entry name" value="EF-hand"/>
    <property type="match status" value="1"/>
</dbReference>
<dbReference type="GO" id="GO:0005509">
    <property type="term" value="F:calcium ion binding"/>
    <property type="evidence" value="ECO:0007669"/>
    <property type="project" value="InterPro"/>
</dbReference>
<dbReference type="Pfam" id="PF13405">
    <property type="entry name" value="EF-hand_6"/>
    <property type="match status" value="1"/>
</dbReference>
<comment type="caution">
    <text evidence="3">The sequence shown here is derived from an EMBL/GenBank/DDBJ whole genome shotgun (WGS) entry which is preliminary data.</text>
</comment>
<keyword evidence="4" id="KW-1185">Reference proteome</keyword>
<dbReference type="Gene3D" id="1.10.238.10">
    <property type="entry name" value="EF-hand"/>
    <property type="match status" value="1"/>
</dbReference>
<accession>A0AA38MQ26</accession>
<dbReference type="SMART" id="SM00054">
    <property type="entry name" value="EFh"/>
    <property type="match status" value="1"/>
</dbReference>
<organism evidence="3 4">
    <name type="scientific">Zophobas morio</name>
    <dbReference type="NCBI Taxonomy" id="2755281"/>
    <lineage>
        <taxon>Eukaryota</taxon>
        <taxon>Metazoa</taxon>
        <taxon>Ecdysozoa</taxon>
        <taxon>Arthropoda</taxon>
        <taxon>Hexapoda</taxon>
        <taxon>Insecta</taxon>
        <taxon>Pterygota</taxon>
        <taxon>Neoptera</taxon>
        <taxon>Endopterygota</taxon>
        <taxon>Coleoptera</taxon>
        <taxon>Polyphaga</taxon>
        <taxon>Cucujiformia</taxon>
        <taxon>Tenebrionidae</taxon>
        <taxon>Zophobas</taxon>
    </lineage>
</organism>
<proteinExistence type="predicted"/>
<dbReference type="Proteomes" id="UP001168821">
    <property type="component" value="Unassembled WGS sequence"/>
</dbReference>
<sequence length="129" mass="14950">MPTKNNQNEIDLAARPHYLHELPFEDEERLGKLFKKLDKDGNGKIDIRDLSEALKGTGVHQHYAEVCLRTKHHKWTLIGLAHSDLRADYREKRGLSRAREPRRPTFRAQQVRLILGDPPVGRRRGLRTG</sequence>
<protein>
    <recommendedName>
        <fullName evidence="2">EF-hand domain-containing protein</fullName>
    </recommendedName>
</protein>
<keyword evidence="1" id="KW-0106">Calcium</keyword>
<gene>
    <name evidence="3" type="ORF">Zmor_007929</name>
</gene>
<dbReference type="AlphaFoldDB" id="A0AA38MQ26"/>
<evidence type="ECO:0000313" key="4">
    <source>
        <dbReference type="Proteomes" id="UP001168821"/>
    </source>
</evidence>
<dbReference type="EMBL" id="JALNTZ010000002">
    <property type="protein sequence ID" value="KAJ3663699.1"/>
    <property type="molecule type" value="Genomic_DNA"/>
</dbReference>